<protein>
    <submittedName>
        <fullName evidence="1">Uncharacterized protein</fullName>
    </submittedName>
</protein>
<dbReference type="KEGG" id="jag:GJA_4574"/>
<accession>W0VC15</accession>
<dbReference type="PATRIC" id="fig|1349767.4.peg.1208"/>
<name>W0VC15_9BURK</name>
<organism evidence="1 2">
    <name type="scientific">Janthinobacterium agaricidamnosum NBRC 102515 = DSM 9628</name>
    <dbReference type="NCBI Taxonomy" id="1349767"/>
    <lineage>
        <taxon>Bacteria</taxon>
        <taxon>Pseudomonadati</taxon>
        <taxon>Pseudomonadota</taxon>
        <taxon>Betaproteobacteria</taxon>
        <taxon>Burkholderiales</taxon>
        <taxon>Oxalobacteraceae</taxon>
        <taxon>Janthinobacterium</taxon>
    </lineage>
</organism>
<sequence>MRCCRGPGRHRGHSPIECHSIAHFPERGAGDRSQYPAVKSRINRNTLITRFKTPCPVEPASP</sequence>
<dbReference type="Proteomes" id="UP000027604">
    <property type="component" value="Chromosome I"/>
</dbReference>
<keyword evidence="2" id="KW-1185">Reference proteome</keyword>
<dbReference type="EMBL" id="HG322949">
    <property type="protein sequence ID" value="CDG85180.1"/>
    <property type="molecule type" value="Genomic_DNA"/>
</dbReference>
<proteinExistence type="predicted"/>
<reference evidence="1 2" key="1">
    <citation type="journal article" date="2015" name="Genome Announc.">
        <title>Genome Sequence of Mushroom Soft-Rot Pathogen Janthinobacterium agaricidamnosum.</title>
        <authorList>
            <person name="Graupner K."/>
            <person name="Lackner G."/>
            <person name="Hertweck C."/>
        </authorList>
    </citation>
    <scope>NUCLEOTIDE SEQUENCE [LARGE SCALE GENOMIC DNA]</scope>
    <source>
        <strain evidence="2">NBRC 102515 / DSM 9628</strain>
    </source>
</reference>
<dbReference type="STRING" id="1349767.GJA_4574"/>
<gene>
    <name evidence="1" type="ORF">GJA_4574</name>
</gene>
<evidence type="ECO:0000313" key="1">
    <source>
        <dbReference type="EMBL" id="CDG85180.1"/>
    </source>
</evidence>
<evidence type="ECO:0000313" key="2">
    <source>
        <dbReference type="Proteomes" id="UP000027604"/>
    </source>
</evidence>
<dbReference type="AlphaFoldDB" id="W0VC15"/>
<dbReference type="HOGENOM" id="CLU_2898166_0_0_4"/>